<protein>
    <submittedName>
        <fullName evidence="1">Uncharacterized protein</fullName>
    </submittedName>
</protein>
<dbReference type="Proteomes" id="UP001164250">
    <property type="component" value="Chromosome 5"/>
</dbReference>
<name>A0ACC1BDH4_9ROSI</name>
<organism evidence="1 2">
    <name type="scientific">Pistacia atlantica</name>
    <dbReference type="NCBI Taxonomy" id="434234"/>
    <lineage>
        <taxon>Eukaryota</taxon>
        <taxon>Viridiplantae</taxon>
        <taxon>Streptophyta</taxon>
        <taxon>Embryophyta</taxon>
        <taxon>Tracheophyta</taxon>
        <taxon>Spermatophyta</taxon>
        <taxon>Magnoliopsida</taxon>
        <taxon>eudicotyledons</taxon>
        <taxon>Gunneridae</taxon>
        <taxon>Pentapetalae</taxon>
        <taxon>rosids</taxon>
        <taxon>malvids</taxon>
        <taxon>Sapindales</taxon>
        <taxon>Anacardiaceae</taxon>
        <taxon>Pistacia</taxon>
    </lineage>
</organism>
<accession>A0ACC1BDH4</accession>
<dbReference type="EMBL" id="CM047901">
    <property type="protein sequence ID" value="KAJ0096902.1"/>
    <property type="molecule type" value="Genomic_DNA"/>
</dbReference>
<sequence length="159" mass="18278">MVICFLNVVIYWIFLLVLICLTLNWCKLLCPLVLHFRYTLALAFLIMPTFKQLWEVYNISCSPTLTLLLLLINCLSICISQLLNTGLLSNIYYDIFVAHLIMDFNFTMTLPSLYTSFLMSIRQATKMNFPPLVLILSILATTLSPLRHSTTLLLIPLLK</sequence>
<keyword evidence="2" id="KW-1185">Reference proteome</keyword>
<proteinExistence type="predicted"/>
<gene>
    <name evidence="1" type="ORF">Patl1_27717</name>
</gene>
<reference evidence="2" key="1">
    <citation type="journal article" date="2023" name="G3 (Bethesda)">
        <title>Genome assembly and association tests identify interacting loci associated with vigor, precocity, and sex in interspecific pistachio rootstocks.</title>
        <authorList>
            <person name="Palmer W."/>
            <person name="Jacygrad E."/>
            <person name="Sagayaradj S."/>
            <person name="Cavanaugh K."/>
            <person name="Han R."/>
            <person name="Bertier L."/>
            <person name="Beede B."/>
            <person name="Kafkas S."/>
            <person name="Golino D."/>
            <person name="Preece J."/>
            <person name="Michelmore R."/>
        </authorList>
    </citation>
    <scope>NUCLEOTIDE SEQUENCE [LARGE SCALE GENOMIC DNA]</scope>
</reference>
<evidence type="ECO:0000313" key="1">
    <source>
        <dbReference type="EMBL" id="KAJ0096902.1"/>
    </source>
</evidence>
<evidence type="ECO:0000313" key="2">
    <source>
        <dbReference type="Proteomes" id="UP001164250"/>
    </source>
</evidence>
<comment type="caution">
    <text evidence="1">The sequence shown here is derived from an EMBL/GenBank/DDBJ whole genome shotgun (WGS) entry which is preliminary data.</text>
</comment>